<dbReference type="PANTHER" id="PTHR30543:SF21">
    <property type="entry name" value="NAD(P)H-DEPENDENT FMN REDUCTASE LOT6"/>
    <property type="match status" value="1"/>
</dbReference>
<comment type="caution">
    <text evidence="2">The sequence shown here is derived from an EMBL/GenBank/DDBJ whole genome shotgun (WGS) entry which is preliminary data.</text>
</comment>
<evidence type="ECO:0000313" key="3">
    <source>
        <dbReference type="Proteomes" id="UP000270224"/>
    </source>
</evidence>
<dbReference type="PANTHER" id="PTHR30543">
    <property type="entry name" value="CHROMATE REDUCTASE"/>
    <property type="match status" value="1"/>
</dbReference>
<dbReference type="Pfam" id="PF03358">
    <property type="entry name" value="FMN_red"/>
    <property type="match status" value="1"/>
</dbReference>
<sequence length="182" mass="20255">MNTKKVAVIVGSLRKESFNRKVAKEMIRLAPEGLELQIVEIKDLTFFTEDIENSPPQTWTDYKNQIQNSDAVLFVSPEYNRTIPGVLKNAMEIGGRPPKQNSWKGKPGAVVTVSPGAIGGMGSNQTIRIAAANLHLSMMTQPEAFIGTIKDKLLEDGVTVNEKTEQFLVTFLEAFKTWIEKF</sequence>
<protein>
    <submittedName>
        <fullName evidence="2">NADPH-dependent oxidoreductase</fullName>
    </submittedName>
</protein>
<organism evidence="2 3">
    <name type="scientific">Kaistella daneshvariae</name>
    <dbReference type="NCBI Taxonomy" id="2487074"/>
    <lineage>
        <taxon>Bacteria</taxon>
        <taxon>Pseudomonadati</taxon>
        <taxon>Bacteroidota</taxon>
        <taxon>Flavobacteriia</taxon>
        <taxon>Flavobacteriales</taxon>
        <taxon>Weeksellaceae</taxon>
        <taxon>Chryseobacterium group</taxon>
        <taxon>Kaistella</taxon>
    </lineage>
</organism>
<dbReference type="AlphaFoldDB" id="A0A3N0WZG9"/>
<reference evidence="3" key="1">
    <citation type="submission" date="2018-11" db="EMBL/GenBank/DDBJ databases">
        <title>Proposal to divide the Flavobacteriaceae and reorganize its genera based on Amino Acid Identity values calculated from whole genome sequences.</title>
        <authorList>
            <person name="Nicholson A.C."/>
            <person name="Gulvik C.A."/>
            <person name="Whitney A.M."/>
            <person name="Humrighouse B.W."/>
            <person name="Bell M."/>
            <person name="Holmens B."/>
            <person name="Steigerwalt A."/>
            <person name="Villarma A."/>
            <person name="Sheth M."/>
            <person name="Batra D."/>
            <person name="Pryor J."/>
            <person name="Bernardet J.-F."/>
            <person name="Hugo C."/>
            <person name="Kampfer P."/>
            <person name="Newman J."/>
            <person name="Mcquiston J.R."/>
        </authorList>
    </citation>
    <scope>NUCLEOTIDE SEQUENCE [LARGE SCALE GENOMIC DNA]</scope>
    <source>
        <strain evidence="3">H3056</strain>
    </source>
</reference>
<dbReference type="RefSeq" id="WP_123264590.1">
    <property type="nucleotide sequence ID" value="NZ_RJUG01000001.1"/>
</dbReference>
<dbReference type="Proteomes" id="UP000270224">
    <property type="component" value="Unassembled WGS sequence"/>
</dbReference>
<feature type="domain" description="NADPH-dependent FMN reductase-like" evidence="1">
    <location>
        <begin position="5"/>
        <end position="147"/>
    </location>
</feature>
<dbReference type="SUPFAM" id="SSF52218">
    <property type="entry name" value="Flavoproteins"/>
    <property type="match status" value="1"/>
</dbReference>
<dbReference type="InterPro" id="IPR029039">
    <property type="entry name" value="Flavoprotein-like_sf"/>
</dbReference>
<name>A0A3N0WZG9_9FLAO</name>
<proteinExistence type="predicted"/>
<dbReference type="InterPro" id="IPR005025">
    <property type="entry name" value="FMN_Rdtase-like_dom"/>
</dbReference>
<dbReference type="OrthoDB" id="9812295at2"/>
<dbReference type="EMBL" id="RJUG01000001">
    <property type="protein sequence ID" value="ROI10498.1"/>
    <property type="molecule type" value="Genomic_DNA"/>
</dbReference>
<evidence type="ECO:0000259" key="1">
    <source>
        <dbReference type="Pfam" id="PF03358"/>
    </source>
</evidence>
<accession>A0A3N0WZG9</accession>
<dbReference type="GO" id="GO:0005829">
    <property type="term" value="C:cytosol"/>
    <property type="evidence" value="ECO:0007669"/>
    <property type="project" value="TreeGrafter"/>
</dbReference>
<dbReference type="GO" id="GO:0016491">
    <property type="term" value="F:oxidoreductase activity"/>
    <property type="evidence" value="ECO:0007669"/>
    <property type="project" value="InterPro"/>
</dbReference>
<dbReference type="InterPro" id="IPR050712">
    <property type="entry name" value="NAD(P)H-dep_reductase"/>
</dbReference>
<evidence type="ECO:0000313" key="2">
    <source>
        <dbReference type="EMBL" id="ROI10498.1"/>
    </source>
</evidence>
<dbReference type="GO" id="GO:0010181">
    <property type="term" value="F:FMN binding"/>
    <property type="evidence" value="ECO:0007669"/>
    <property type="project" value="TreeGrafter"/>
</dbReference>
<dbReference type="Gene3D" id="3.40.50.360">
    <property type="match status" value="1"/>
</dbReference>
<gene>
    <name evidence="2" type="ORF">EGI11_00935</name>
</gene>